<evidence type="ECO:0000256" key="3">
    <source>
        <dbReference type="ARBA" id="ARBA00006405"/>
    </source>
</evidence>
<keyword evidence="8" id="KW-0647">Proteasome</keyword>
<feature type="compositionally biased region" description="Pro residues" evidence="11">
    <location>
        <begin position="237"/>
        <end position="247"/>
    </location>
</feature>
<dbReference type="AlphaFoldDB" id="A0A371DN57"/>
<keyword evidence="6" id="KW-0597">Phosphoprotein</keyword>
<keyword evidence="4" id="KW-0488">Methylation</keyword>
<name>A0A371DN57_9APHY</name>
<dbReference type="OrthoDB" id="68090at2759"/>
<feature type="domain" description="PI31 proteasome regulator N-terminal" evidence="13">
    <location>
        <begin position="24"/>
        <end position="173"/>
    </location>
</feature>
<feature type="compositionally biased region" description="Pro residues" evidence="11">
    <location>
        <begin position="204"/>
        <end position="214"/>
    </location>
</feature>
<evidence type="ECO:0008006" key="16">
    <source>
        <dbReference type="Google" id="ProtNLM"/>
    </source>
</evidence>
<dbReference type="PANTHER" id="PTHR13266">
    <property type="entry name" value="PROTEASOME INHIBITOR"/>
    <property type="match status" value="1"/>
</dbReference>
<evidence type="ECO:0000256" key="1">
    <source>
        <dbReference type="ARBA" id="ARBA00004240"/>
    </source>
</evidence>
<feature type="region of interest" description="Disordered" evidence="11">
    <location>
        <begin position="297"/>
        <end position="343"/>
    </location>
</feature>
<evidence type="ECO:0000256" key="10">
    <source>
        <dbReference type="ARBA" id="ARBA00024805"/>
    </source>
</evidence>
<proteinExistence type="inferred from homology"/>
<dbReference type="GO" id="GO:0004866">
    <property type="term" value="F:endopeptidase inhibitor activity"/>
    <property type="evidence" value="ECO:0007669"/>
    <property type="project" value="InterPro"/>
</dbReference>
<dbReference type="Pfam" id="PF08577">
    <property type="entry name" value="PI31_Prot_C"/>
    <property type="match status" value="1"/>
</dbReference>
<gene>
    <name evidence="14" type="ORF">OH76DRAFT_1399140</name>
</gene>
<evidence type="ECO:0000256" key="6">
    <source>
        <dbReference type="ARBA" id="ARBA00022553"/>
    </source>
</evidence>
<evidence type="ECO:0000259" key="13">
    <source>
        <dbReference type="Pfam" id="PF11566"/>
    </source>
</evidence>
<evidence type="ECO:0000256" key="2">
    <source>
        <dbReference type="ARBA" id="ARBA00004496"/>
    </source>
</evidence>
<accession>A0A371DN57</accession>
<dbReference type="EMBL" id="KZ857386">
    <property type="protein sequence ID" value="RDX53970.1"/>
    <property type="molecule type" value="Genomic_DNA"/>
</dbReference>
<feature type="region of interest" description="Disordered" evidence="11">
    <location>
        <begin position="171"/>
        <end position="254"/>
    </location>
</feature>
<feature type="compositionally biased region" description="Basic and acidic residues" evidence="11">
    <location>
        <begin position="174"/>
        <end position="192"/>
    </location>
</feature>
<evidence type="ECO:0000256" key="5">
    <source>
        <dbReference type="ARBA" id="ARBA00022490"/>
    </source>
</evidence>
<keyword evidence="15" id="KW-1185">Reference proteome</keyword>
<keyword evidence="9" id="KW-0007">Acetylation</keyword>
<comment type="subcellular location">
    <subcellularLocation>
        <location evidence="2">Cytoplasm</location>
    </subcellularLocation>
    <subcellularLocation>
        <location evidence="1">Endoplasmic reticulum</location>
    </subcellularLocation>
</comment>
<dbReference type="GO" id="GO:0043161">
    <property type="term" value="P:proteasome-mediated ubiquitin-dependent protein catabolic process"/>
    <property type="evidence" value="ECO:0007669"/>
    <property type="project" value="InterPro"/>
</dbReference>
<keyword evidence="7" id="KW-0256">Endoplasmic reticulum</keyword>
<evidence type="ECO:0000256" key="11">
    <source>
        <dbReference type="SAM" id="MobiDB-lite"/>
    </source>
</evidence>
<feature type="compositionally biased region" description="Gly residues" evidence="11">
    <location>
        <begin position="301"/>
        <end position="324"/>
    </location>
</feature>
<comment type="function">
    <text evidence="10">Plays an important role in control of proteasome function. Inhibits the hydrolysis of protein and peptide substrates by the 20S proteasome. Also inhibits the activation of the proteasome by the proteasome regulatory proteins PA700 and PA28.</text>
</comment>
<evidence type="ECO:0000313" key="14">
    <source>
        <dbReference type="EMBL" id="RDX53970.1"/>
    </source>
</evidence>
<dbReference type="Pfam" id="PF11566">
    <property type="entry name" value="PI31_Prot_N"/>
    <property type="match status" value="1"/>
</dbReference>
<organism evidence="14 15">
    <name type="scientific">Lentinus brumalis</name>
    <dbReference type="NCBI Taxonomy" id="2498619"/>
    <lineage>
        <taxon>Eukaryota</taxon>
        <taxon>Fungi</taxon>
        <taxon>Dikarya</taxon>
        <taxon>Basidiomycota</taxon>
        <taxon>Agaricomycotina</taxon>
        <taxon>Agaricomycetes</taxon>
        <taxon>Polyporales</taxon>
        <taxon>Polyporaceae</taxon>
        <taxon>Lentinus</taxon>
    </lineage>
</organism>
<evidence type="ECO:0000256" key="7">
    <source>
        <dbReference type="ARBA" id="ARBA00022824"/>
    </source>
</evidence>
<dbReference type="GO" id="GO:0000502">
    <property type="term" value="C:proteasome complex"/>
    <property type="evidence" value="ECO:0007669"/>
    <property type="project" value="UniProtKB-KW"/>
</dbReference>
<dbReference type="GO" id="GO:0070628">
    <property type="term" value="F:proteasome binding"/>
    <property type="evidence" value="ECO:0007669"/>
    <property type="project" value="InterPro"/>
</dbReference>
<dbReference type="GO" id="GO:0005783">
    <property type="term" value="C:endoplasmic reticulum"/>
    <property type="evidence" value="ECO:0007669"/>
    <property type="project" value="UniProtKB-SubCell"/>
</dbReference>
<dbReference type="PANTHER" id="PTHR13266:SF1">
    <property type="entry name" value="PROTEASOME INHIBITOR PI31 SUBUNIT"/>
    <property type="match status" value="1"/>
</dbReference>
<comment type="similarity">
    <text evidence="3">Belongs to the proteasome inhibitor PI31 family.</text>
</comment>
<protein>
    <recommendedName>
        <fullName evidence="16">Proteasome inhibitor PI31 subunit</fullName>
    </recommendedName>
</protein>
<dbReference type="InterPro" id="IPR021625">
    <property type="entry name" value="PI31_Prot_N"/>
</dbReference>
<keyword evidence="5" id="KW-0963">Cytoplasm</keyword>
<dbReference type="InterPro" id="IPR013886">
    <property type="entry name" value="PI31_Prot_C"/>
</dbReference>
<dbReference type="Gene3D" id="3.40.1000.30">
    <property type="match status" value="1"/>
</dbReference>
<feature type="domain" description="PI31 proteasome regulator C-terminal" evidence="12">
    <location>
        <begin position="228"/>
        <end position="301"/>
    </location>
</feature>
<evidence type="ECO:0000256" key="9">
    <source>
        <dbReference type="ARBA" id="ARBA00022990"/>
    </source>
</evidence>
<sequence>MSFPSLDTPLLLETLPTKLPPGKKQLSSPQDALAALVHTAFVVLGFHLTAVDEDAPSRTYHNDVLPEEWNHHAPASYTFRYKHEQSDQELLVKIVKMGNRLLINSIATQGEKTATLDIPVDDFTSPSFFPHDLTASGHPTLVDGFISTNRLDDFVTRFKLTTVRELIPGMPKEAYTERTEPDSGPSRLRESELAAPARVQLDGPPHPEAPPYPPRGANIQPPTNPLEIGRRDRDPFPSNPFAPPPLFPNTGGDGMFVGPDHPIFGAGMQGRGPGGYGPWGGDGYLPPLGAPPGARFDPVGPGIGPGAPFPGRGGMPRRGGGPFGGQEPDFDDFPPPGSRDMFM</sequence>
<dbReference type="Proteomes" id="UP000256964">
    <property type="component" value="Unassembled WGS sequence"/>
</dbReference>
<dbReference type="InterPro" id="IPR045128">
    <property type="entry name" value="PI31-like"/>
</dbReference>
<evidence type="ECO:0000259" key="12">
    <source>
        <dbReference type="Pfam" id="PF08577"/>
    </source>
</evidence>
<evidence type="ECO:0000256" key="8">
    <source>
        <dbReference type="ARBA" id="ARBA00022942"/>
    </source>
</evidence>
<evidence type="ECO:0000256" key="4">
    <source>
        <dbReference type="ARBA" id="ARBA00022481"/>
    </source>
</evidence>
<dbReference type="STRING" id="139420.A0A371DN57"/>
<reference evidence="14 15" key="1">
    <citation type="journal article" date="2018" name="Biotechnol. Biofuels">
        <title>Integrative visual omics of the white-rot fungus Polyporus brumalis exposes the biotechnological potential of its oxidative enzymes for delignifying raw plant biomass.</title>
        <authorList>
            <person name="Miyauchi S."/>
            <person name="Rancon A."/>
            <person name="Drula E."/>
            <person name="Hage H."/>
            <person name="Chaduli D."/>
            <person name="Favel A."/>
            <person name="Grisel S."/>
            <person name="Henrissat B."/>
            <person name="Herpoel-Gimbert I."/>
            <person name="Ruiz-Duenas F.J."/>
            <person name="Chevret D."/>
            <person name="Hainaut M."/>
            <person name="Lin J."/>
            <person name="Wang M."/>
            <person name="Pangilinan J."/>
            <person name="Lipzen A."/>
            <person name="Lesage-Meessen L."/>
            <person name="Navarro D."/>
            <person name="Riley R."/>
            <person name="Grigoriev I.V."/>
            <person name="Zhou S."/>
            <person name="Raouche S."/>
            <person name="Rosso M.N."/>
        </authorList>
    </citation>
    <scope>NUCLEOTIDE SEQUENCE [LARGE SCALE GENOMIC DNA]</scope>
    <source>
        <strain evidence="14 15">BRFM 1820</strain>
    </source>
</reference>
<evidence type="ECO:0000313" key="15">
    <source>
        <dbReference type="Proteomes" id="UP000256964"/>
    </source>
</evidence>